<evidence type="ECO:0000313" key="8">
    <source>
        <dbReference type="Proteomes" id="UP000271098"/>
    </source>
</evidence>
<evidence type="ECO:0000313" key="9">
    <source>
        <dbReference type="WBParaSite" id="GPUH_0000957001-mRNA-1"/>
    </source>
</evidence>
<evidence type="ECO:0000256" key="1">
    <source>
        <dbReference type="ARBA" id="ARBA00004604"/>
    </source>
</evidence>
<evidence type="ECO:0000256" key="6">
    <source>
        <dbReference type="SAM" id="Phobius"/>
    </source>
</evidence>
<evidence type="ECO:0000256" key="5">
    <source>
        <dbReference type="ARBA" id="ARBA00023242"/>
    </source>
</evidence>
<dbReference type="Gene3D" id="2.130.10.10">
    <property type="entry name" value="YVTN repeat-like/Quinoprotein amine dehydrogenase"/>
    <property type="match status" value="1"/>
</dbReference>
<evidence type="ECO:0000256" key="2">
    <source>
        <dbReference type="ARBA" id="ARBA00022552"/>
    </source>
</evidence>
<keyword evidence="6" id="KW-0812">Transmembrane</keyword>
<evidence type="ECO:0000313" key="7">
    <source>
        <dbReference type="EMBL" id="VDK73818.1"/>
    </source>
</evidence>
<dbReference type="EMBL" id="UYRT01031740">
    <property type="protein sequence ID" value="VDK73818.1"/>
    <property type="molecule type" value="Genomic_DNA"/>
</dbReference>
<dbReference type="GO" id="GO:0034388">
    <property type="term" value="C:Pwp2p-containing subcomplex of 90S preribosome"/>
    <property type="evidence" value="ECO:0007669"/>
    <property type="project" value="TreeGrafter"/>
</dbReference>
<dbReference type="InterPro" id="IPR045161">
    <property type="entry name" value="Utp18"/>
</dbReference>
<evidence type="ECO:0000256" key="3">
    <source>
        <dbReference type="ARBA" id="ARBA00022574"/>
    </source>
</evidence>
<keyword evidence="6" id="KW-0472">Membrane</keyword>
<evidence type="ECO:0000256" key="4">
    <source>
        <dbReference type="ARBA" id="ARBA00022737"/>
    </source>
</evidence>
<dbReference type="InterPro" id="IPR036322">
    <property type="entry name" value="WD40_repeat_dom_sf"/>
</dbReference>
<keyword evidence="2" id="KW-0698">rRNA processing</keyword>
<proteinExistence type="predicted"/>
<dbReference type="GO" id="GO:0032040">
    <property type="term" value="C:small-subunit processome"/>
    <property type="evidence" value="ECO:0007669"/>
    <property type="project" value="TreeGrafter"/>
</dbReference>
<dbReference type="GO" id="GO:0006364">
    <property type="term" value="P:rRNA processing"/>
    <property type="evidence" value="ECO:0007669"/>
    <property type="project" value="UniProtKB-KW"/>
</dbReference>
<reference evidence="9" key="1">
    <citation type="submission" date="2016-06" db="UniProtKB">
        <authorList>
            <consortium name="WormBaseParasite"/>
        </authorList>
    </citation>
    <scope>IDENTIFICATION</scope>
</reference>
<keyword evidence="4" id="KW-0677">Repeat</keyword>
<keyword evidence="5" id="KW-0539">Nucleus</keyword>
<reference evidence="7 8" key="2">
    <citation type="submission" date="2018-11" db="EMBL/GenBank/DDBJ databases">
        <authorList>
            <consortium name="Pathogen Informatics"/>
        </authorList>
    </citation>
    <scope>NUCLEOTIDE SEQUENCE [LARGE SCALE GENOMIC DNA]</scope>
</reference>
<comment type="subcellular location">
    <subcellularLocation>
        <location evidence="1">Nucleus</location>
        <location evidence="1">Nucleolus</location>
    </subcellularLocation>
</comment>
<dbReference type="SUPFAM" id="SSF50978">
    <property type="entry name" value="WD40 repeat-like"/>
    <property type="match status" value="1"/>
</dbReference>
<dbReference type="InterPro" id="IPR015943">
    <property type="entry name" value="WD40/YVTN_repeat-like_dom_sf"/>
</dbReference>
<keyword evidence="6" id="KW-1133">Transmembrane helix</keyword>
<dbReference type="PANTHER" id="PTHR18359:SF0">
    <property type="entry name" value="U3 SMALL NUCLEOLAR RNA-ASSOCIATED PROTEIN 18 HOMOLOG"/>
    <property type="match status" value="1"/>
</dbReference>
<sequence>MRSLQFHPTRQVLMCAGEDGRLSLFEVGLPGTEDAFLQDVRFKAFPISRASFTADGSRIIVGSRKKVPRCIIFLVFMQKLIFLTFPLPPSTMATFILLVLFQF</sequence>
<keyword evidence="8" id="KW-1185">Reference proteome</keyword>
<dbReference type="Proteomes" id="UP000271098">
    <property type="component" value="Unassembled WGS sequence"/>
</dbReference>
<name>A0A183DLG8_9BILA</name>
<gene>
    <name evidence="7" type="ORF">GPUH_LOCUS9554</name>
</gene>
<protein>
    <submittedName>
        <fullName evidence="9">WD_REPEATS_REGION domain-containing protein</fullName>
    </submittedName>
</protein>
<dbReference type="PANTHER" id="PTHR18359">
    <property type="entry name" value="WD-REPEAT PROTEIN-RELATED"/>
    <property type="match status" value="1"/>
</dbReference>
<organism evidence="9">
    <name type="scientific">Gongylonema pulchrum</name>
    <dbReference type="NCBI Taxonomy" id="637853"/>
    <lineage>
        <taxon>Eukaryota</taxon>
        <taxon>Metazoa</taxon>
        <taxon>Ecdysozoa</taxon>
        <taxon>Nematoda</taxon>
        <taxon>Chromadorea</taxon>
        <taxon>Rhabditida</taxon>
        <taxon>Spirurina</taxon>
        <taxon>Spiruromorpha</taxon>
        <taxon>Spiruroidea</taxon>
        <taxon>Gongylonematidae</taxon>
        <taxon>Gongylonema</taxon>
    </lineage>
</organism>
<dbReference type="OrthoDB" id="8958758at2759"/>
<dbReference type="AlphaFoldDB" id="A0A183DLG8"/>
<keyword evidence="3" id="KW-0853">WD repeat</keyword>
<dbReference type="WBParaSite" id="GPUH_0000957001-mRNA-1">
    <property type="protein sequence ID" value="GPUH_0000957001-mRNA-1"/>
    <property type="gene ID" value="GPUH_0000957001"/>
</dbReference>
<accession>A0A183DLG8</accession>
<feature type="transmembrane region" description="Helical" evidence="6">
    <location>
        <begin position="71"/>
        <end position="101"/>
    </location>
</feature>